<dbReference type="InterPro" id="IPR002794">
    <property type="entry name" value="DUF92_TMEM19"/>
</dbReference>
<dbReference type="PANTHER" id="PTHR13353">
    <property type="entry name" value="TRANSMEMBRANE PROTEIN 19"/>
    <property type="match status" value="1"/>
</dbReference>
<proteinExistence type="inferred from homology"/>
<keyword evidence="8" id="KW-1185">Reference proteome</keyword>
<evidence type="ECO:0000256" key="1">
    <source>
        <dbReference type="ARBA" id="ARBA00004141"/>
    </source>
</evidence>
<evidence type="ECO:0000256" key="3">
    <source>
        <dbReference type="ARBA" id="ARBA00022692"/>
    </source>
</evidence>
<evidence type="ECO:0000313" key="8">
    <source>
        <dbReference type="Proteomes" id="UP000276128"/>
    </source>
</evidence>
<comment type="similarity">
    <text evidence="2">Belongs to the TMEM19 family.</text>
</comment>
<sequence>MVCFYKRRKAQLEWLIGLAGSSCIAAAAYWKKSLSLSGALAAVVLGTAMYGLASAAWFGTLIAFFVSSSMLSKLKAKRKEEAEQGYAKGSRRDWGQVAANGGLGLLACIANAVWASELWWFLFLGVMATVNSDTWATEIGGLSKGEPRFILTGKRVAPGTSGGITKLGLAASLLGGAFIGLVGGGLGEWGDADQFARGWMAYSLLGAASGLLGALIDSVLGATAQVMYRCEHCGKTVEKPVHCGQKARQIRGLRFMSNDAVNALSSLVGGFICLGFSFLL</sequence>
<name>A0A430JEU5_9BACL</name>
<gene>
    <name evidence="7" type="ORF">EJQ19_11885</name>
</gene>
<feature type="transmembrane region" description="Helical" evidence="6">
    <location>
        <begin position="199"/>
        <end position="220"/>
    </location>
</feature>
<comment type="caution">
    <text evidence="7">The sequence shown here is derived from an EMBL/GenBank/DDBJ whole genome shotgun (WGS) entry which is preliminary data.</text>
</comment>
<organism evidence="7 8">
    <name type="scientific">Paenibacillus whitsoniae</name>
    <dbReference type="NCBI Taxonomy" id="2496558"/>
    <lineage>
        <taxon>Bacteria</taxon>
        <taxon>Bacillati</taxon>
        <taxon>Bacillota</taxon>
        <taxon>Bacilli</taxon>
        <taxon>Bacillales</taxon>
        <taxon>Paenibacillaceae</taxon>
        <taxon>Paenibacillus</taxon>
    </lineage>
</organism>
<comment type="subcellular location">
    <subcellularLocation>
        <location evidence="1">Membrane</location>
        <topology evidence="1">Multi-pass membrane protein</topology>
    </subcellularLocation>
</comment>
<dbReference type="PANTHER" id="PTHR13353:SF5">
    <property type="entry name" value="TRANSMEMBRANE PROTEIN 19"/>
    <property type="match status" value="1"/>
</dbReference>
<keyword evidence="5 6" id="KW-0472">Membrane</keyword>
<accession>A0A430JEU5</accession>
<dbReference type="GO" id="GO:0016020">
    <property type="term" value="C:membrane"/>
    <property type="evidence" value="ECO:0007669"/>
    <property type="project" value="UniProtKB-SubCell"/>
</dbReference>
<reference evidence="7 8" key="1">
    <citation type="submission" date="2018-12" db="EMBL/GenBank/DDBJ databases">
        <title>Bacillus ochoae sp. nov., Paenibacillus whitsoniae sp. nov., Paenibacillus spiritus sp. nov. Isolated from the Mars Exploration Rover during spacecraft assembly.</title>
        <authorList>
            <person name="Seuylemezian A."/>
            <person name="Vaishampayan P."/>
        </authorList>
    </citation>
    <scope>NUCLEOTIDE SEQUENCE [LARGE SCALE GENOMIC DNA]</scope>
    <source>
        <strain evidence="7 8">MER 54</strain>
    </source>
</reference>
<keyword evidence="4 6" id="KW-1133">Transmembrane helix</keyword>
<evidence type="ECO:0000256" key="6">
    <source>
        <dbReference type="SAM" id="Phobius"/>
    </source>
</evidence>
<dbReference type="AlphaFoldDB" id="A0A430JEU5"/>
<dbReference type="Pfam" id="PF01940">
    <property type="entry name" value="DUF92"/>
    <property type="match status" value="1"/>
</dbReference>
<evidence type="ECO:0000256" key="5">
    <source>
        <dbReference type="ARBA" id="ARBA00023136"/>
    </source>
</evidence>
<feature type="transmembrane region" description="Helical" evidence="6">
    <location>
        <begin position="97"/>
        <end position="114"/>
    </location>
</feature>
<evidence type="ECO:0000256" key="2">
    <source>
        <dbReference type="ARBA" id="ARBA00009012"/>
    </source>
</evidence>
<dbReference type="EMBL" id="RXHU01000031">
    <property type="protein sequence ID" value="RTE09560.1"/>
    <property type="molecule type" value="Genomic_DNA"/>
</dbReference>
<keyword evidence="3 6" id="KW-0812">Transmembrane</keyword>
<evidence type="ECO:0000313" key="7">
    <source>
        <dbReference type="EMBL" id="RTE09560.1"/>
    </source>
</evidence>
<feature type="transmembrane region" description="Helical" evidence="6">
    <location>
        <begin position="163"/>
        <end position="187"/>
    </location>
</feature>
<evidence type="ECO:0000256" key="4">
    <source>
        <dbReference type="ARBA" id="ARBA00022989"/>
    </source>
</evidence>
<dbReference type="Proteomes" id="UP000276128">
    <property type="component" value="Unassembled WGS sequence"/>
</dbReference>
<feature type="transmembrane region" description="Helical" evidence="6">
    <location>
        <begin position="12"/>
        <end position="30"/>
    </location>
</feature>
<dbReference type="OrthoDB" id="9808500at2"/>
<feature type="transmembrane region" description="Helical" evidence="6">
    <location>
        <begin position="260"/>
        <end position="279"/>
    </location>
</feature>
<feature type="transmembrane region" description="Helical" evidence="6">
    <location>
        <begin position="36"/>
        <end position="66"/>
    </location>
</feature>
<protein>
    <submittedName>
        <fullName evidence="7">DUF92 domain-containing protein</fullName>
    </submittedName>
</protein>